<keyword evidence="2 4" id="KW-0442">Lipid degradation</keyword>
<keyword evidence="7" id="KW-1185">Reference proteome</keyword>
<dbReference type="SUPFAM" id="SSF52151">
    <property type="entry name" value="FabD/lysophospholipase-like"/>
    <property type="match status" value="1"/>
</dbReference>
<feature type="short sequence motif" description="GXSXG" evidence="4">
    <location>
        <begin position="45"/>
        <end position="49"/>
    </location>
</feature>
<dbReference type="Gene3D" id="3.40.1090.10">
    <property type="entry name" value="Cytosolic phospholipase A2 catalytic domain"/>
    <property type="match status" value="1"/>
</dbReference>
<dbReference type="Pfam" id="PF01734">
    <property type="entry name" value="Patatin"/>
    <property type="match status" value="1"/>
</dbReference>
<evidence type="ECO:0000256" key="4">
    <source>
        <dbReference type="PROSITE-ProRule" id="PRU01161"/>
    </source>
</evidence>
<feature type="short sequence motif" description="DGA/G" evidence="4">
    <location>
        <begin position="188"/>
        <end position="190"/>
    </location>
</feature>
<dbReference type="PROSITE" id="PS51635">
    <property type="entry name" value="PNPLA"/>
    <property type="match status" value="1"/>
</dbReference>
<evidence type="ECO:0000256" key="2">
    <source>
        <dbReference type="ARBA" id="ARBA00022963"/>
    </source>
</evidence>
<dbReference type="InterPro" id="IPR002641">
    <property type="entry name" value="PNPLA_dom"/>
</dbReference>
<dbReference type="Proteomes" id="UP000183986">
    <property type="component" value="Unassembled WGS sequence"/>
</dbReference>
<evidence type="ECO:0000259" key="5">
    <source>
        <dbReference type="PROSITE" id="PS51635"/>
    </source>
</evidence>
<dbReference type="GO" id="GO:0016042">
    <property type="term" value="P:lipid catabolic process"/>
    <property type="evidence" value="ECO:0007669"/>
    <property type="project" value="UniProtKB-UniRule"/>
</dbReference>
<reference evidence="6" key="1">
    <citation type="submission" date="2016-11" db="EMBL/GenBank/DDBJ databases">
        <title>Draft Genome Sequence of Marinobacter hydrocarbonoclasticus strain STW2, a polyaromatic aromatic hydrocarbon degrading and denitrifying bacterium from rhizosphere of Seagrass Enhalus acodoides.</title>
        <authorList>
            <person name="Ling J."/>
            <person name="Dong J."/>
        </authorList>
    </citation>
    <scope>NUCLEOTIDE SEQUENCE [LARGE SCALE GENOMIC DNA]</scope>
    <source>
        <strain evidence="6">STW2</strain>
    </source>
</reference>
<gene>
    <name evidence="6" type="ORF">BEE62_07630</name>
</gene>
<feature type="domain" description="PNPLA" evidence="5">
    <location>
        <begin position="2"/>
        <end position="202"/>
    </location>
</feature>
<evidence type="ECO:0000256" key="1">
    <source>
        <dbReference type="ARBA" id="ARBA00022801"/>
    </source>
</evidence>
<dbReference type="InterPro" id="IPR016035">
    <property type="entry name" value="Acyl_Trfase/lysoPLipase"/>
</dbReference>
<protein>
    <recommendedName>
        <fullName evidence="5">PNPLA domain-containing protein</fullName>
    </recommendedName>
</protein>
<dbReference type="AlphaFoldDB" id="A0A1M2UXA7"/>
<dbReference type="GO" id="GO:0016020">
    <property type="term" value="C:membrane"/>
    <property type="evidence" value="ECO:0007669"/>
    <property type="project" value="TreeGrafter"/>
</dbReference>
<feature type="short sequence motif" description="GXGXXG" evidence="4">
    <location>
        <begin position="6"/>
        <end position="11"/>
    </location>
</feature>
<dbReference type="GO" id="GO:0004620">
    <property type="term" value="F:phospholipase activity"/>
    <property type="evidence" value="ECO:0007669"/>
    <property type="project" value="TreeGrafter"/>
</dbReference>
<feature type="active site" description="Proton acceptor" evidence="4">
    <location>
        <position position="188"/>
    </location>
</feature>
<keyword evidence="3 4" id="KW-0443">Lipid metabolism</keyword>
<name>A0A1M2UXA7_MARNT</name>
<keyword evidence="1 4" id="KW-0378">Hydrolase</keyword>
<dbReference type="EMBL" id="MPKY01000001">
    <property type="protein sequence ID" value="OJS99975.1"/>
    <property type="molecule type" value="Genomic_DNA"/>
</dbReference>
<organism evidence="6 7">
    <name type="scientific">Marinobacter nauticus</name>
    <name type="common">Marinobacter hydrocarbonoclasticus</name>
    <name type="synonym">Marinobacter aquaeolei</name>
    <dbReference type="NCBI Taxonomy" id="2743"/>
    <lineage>
        <taxon>Bacteria</taxon>
        <taxon>Pseudomonadati</taxon>
        <taxon>Pseudomonadota</taxon>
        <taxon>Gammaproteobacteria</taxon>
        <taxon>Pseudomonadales</taxon>
        <taxon>Marinobacteraceae</taxon>
        <taxon>Marinobacter</taxon>
    </lineage>
</organism>
<dbReference type="GO" id="GO:0006631">
    <property type="term" value="P:fatty acid metabolic process"/>
    <property type="evidence" value="ECO:0007669"/>
    <property type="project" value="TreeGrafter"/>
</dbReference>
<dbReference type="OrthoDB" id="9807112at2"/>
<evidence type="ECO:0000256" key="3">
    <source>
        <dbReference type="ARBA" id="ARBA00023098"/>
    </source>
</evidence>
<feature type="active site" description="Nucleophile" evidence="4">
    <location>
        <position position="47"/>
    </location>
</feature>
<comment type="caution">
    <text evidence="6">The sequence shown here is derived from an EMBL/GenBank/DDBJ whole genome shotgun (WGS) entry which is preliminary data.</text>
</comment>
<evidence type="ECO:0000313" key="7">
    <source>
        <dbReference type="Proteomes" id="UP000183986"/>
    </source>
</evidence>
<proteinExistence type="predicted"/>
<sequence>MLSIDGGGIRGVIALEVLARIERELRAQTNKNDLVLAEWFDFIGGTSTGAIIAAGLSIGMTVNELRVIYTEHGENMFKKAHVLERVTRNRYCHSQLEDMLKQTFGASTTLGSNKIQTLLMLVLRNATTDSPWPITNNPNAKFNVRGKVGDENNLDIPLWQLVRASTAAPTFYMPEQIKIGKKTHTFVDGALTPYNNPAFMMFLKASMPEYNLNWRTTEEDLLLVSVGTGVQPGAAPHLNLKDMHFLHSAVSVPAALIYANIVEQDKMCRIVGNCLEGDELDVEIGSLRGNRSPFEKKLFTYVRYNAELTEDGLAAIGCEHLAHLPLNRLDAVDLMEPMREVGTAMADAKVKREHFEAHCPFKKLGAHFSGKENVASDECL</sequence>
<dbReference type="PANTHER" id="PTHR24185">
    <property type="entry name" value="CALCIUM-INDEPENDENT PHOSPHOLIPASE A2-GAMMA"/>
    <property type="match status" value="1"/>
</dbReference>
<accession>A0A1M2UXA7</accession>
<dbReference type="PANTHER" id="PTHR24185:SF1">
    <property type="entry name" value="CALCIUM-INDEPENDENT PHOSPHOLIPASE A2-GAMMA"/>
    <property type="match status" value="1"/>
</dbReference>
<evidence type="ECO:0000313" key="6">
    <source>
        <dbReference type="EMBL" id="OJS99975.1"/>
    </source>
</evidence>